<comment type="caution">
    <text evidence="9">The sequence shown here is derived from an EMBL/GenBank/DDBJ whole genome shotgun (WGS) entry which is preliminary data.</text>
</comment>
<comment type="similarity">
    <text evidence="7">Belongs to the binding-protein-dependent transport system permease family.</text>
</comment>
<evidence type="ECO:0000313" key="10">
    <source>
        <dbReference type="Proteomes" id="UP000680304"/>
    </source>
</evidence>
<dbReference type="CDD" id="cd06261">
    <property type="entry name" value="TM_PBP2"/>
    <property type="match status" value="1"/>
</dbReference>
<feature type="transmembrane region" description="Helical" evidence="7">
    <location>
        <begin position="206"/>
        <end position="225"/>
    </location>
</feature>
<dbReference type="Pfam" id="PF00528">
    <property type="entry name" value="BPD_transp_1"/>
    <property type="match status" value="1"/>
</dbReference>
<evidence type="ECO:0000259" key="8">
    <source>
        <dbReference type="PROSITE" id="PS50928"/>
    </source>
</evidence>
<dbReference type="InterPro" id="IPR035906">
    <property type="entry name" value="MetI-like_sf"/>
</dbReference>
<dbReference type="EMBL" id="BOVJ01000168">
    <property type="protein sequence ID" value="GIQ66202.1"/>
    <property type="molecule type" value="Genomic_DNA"/>
</dbReference>
<dbReference type="PROSITE" id="PS50928">
    <property type="entry name" value="ABC_TM1"/>
    <property type="match status" value="1"/>
</dbReference>
<comment type="subcellular location">
    <subcellularLocation>
        <location evidence="1 7">Cell membrane</location>
        <topology evidence="1 7">Multi-pass membrane protein</topology>
    </subcellularLocation>
</comment>
<keyword evidence="2 7" id="KW-0813">Transport</keyword>
<dbReference type="InterPro" id="IPR000515">
    <property type="entry name" value="MetI-like"/>
</dbReference>
<gene>
    <name evidence="9" type="ORF">PACILC2_47700</name>
</gene>
<evidence type="ECO:0000256" key="7">
    <source>
        <dbReference type="RuleBase" id="RU363032"/>
    </source>
</evidence>
<protein>
    <submittedName>
        <fullName evidence="9">Sugar ABC transporter permease</fullName>
    </submittedName>
</protein>
<keyword evidence="4 7" id="KW-0812">Transmembrane</keyword>
<sequence length="328" mass="36873">MIRTGEGRGGTALPSFYPLTLQKRGGFMLHRVKWKSPYWPLHLMVLPGLILVLIYSYGPMFGIVIAFQKFMPARGIFDSPWSGLDNFRYVLDMPDSMRVLRNTVIIAFLKIVAGLIVPIIVSLLLNEVRKELFKRGIQTLIYLPHFLSWIILGGILIDILSPSTGIVNQALSWAGIEPIYFLGDNGWFRPVLVISDVWKEFGFNTIVYLAALTSISPALYEAAIVDGAGRWKQTWHITLPGMMPIIVLLTTLSLGNVLNAGFDQVFNLYSPQVYESGDIIDTFVYRIGLVDAQYGVATAVGLFKSVVSFIFISVSYYLAYRLAHYRIF</sequence>
<dbReference type="SUPFAM" id="SSF161098">
    <property type="entry name" value="MetI-like"/>
    <property type="match status" value="1"/>
</dbReference>
<proteinExistence type="inferred from homology"/>
<keyword evidence="5 7" id="KW-1133">Transmembrane helix</keyword>
<evidence type="ECO:0000256" key="2">
    <source>
        <dbReference type="ARBA" id="ARBA00022448"/>
    </source>
</evidence>
<dbReference type="Gene3D" id="1.10.3720.10">
    <property type="entry name" value="MetI-like"/>
    <property type="match status" value="1"/>
</dbReference>
<dbReference type="Proteomes" id="UP000680304">
    <property type="component" value="Unassembled WGS sequence"/>
</dbReference>
<feature type="transmembrane region" description="Helical" evidence="7">
    <location>
        <begin position="137"/>
        <end position="157"/>
    </location>
</feature>
<evidence type="ECO:0000256" key="4">
    <source>
        <dbReference type="ARBA" id="ARBA00022692"/>
    </source>
</evidence>
<evidence type="ECO:0000256" key="3">
    <source>
        <dbReference type="ARBA" id="ARBA00022475"/>
    </source>
</evidence>
<dbReference type="PANTHER" id="PTHR43227:SF11">
    <property type="entry name" value="BLL4140 PROTEIN"/>
    <property type="match status" value="1"/>
</dbReference>
<evidence type="ECO:0000256" key="5">
    <source>
        <dbReference type="ARBA" id="ARBA00022989"/>
    </source>
</evidence>
<dbReference type="InterPro" id="IPR050809">
    <property type="entry name" value="UgpAE/MalFG_permease"/>
</dbReference>
<feature type="transmembrane region" description="Helical" evidence="7">
    <location>
        <begin position="294"/>
        <end position="319"/>
    </location>
</feature>
<evidence type="ECO:0000313" key="9">
    <source>
        <dbReference type="EMBL" id="GIQ66202.1"/>
    </source>
</evidence>
<reference evidence="9 10" key="1">
    <citation type="submission" date="2021-04" db="EMBL/GenBank/DDBJ databases">
        <title>Draft genome sequence of Paenibacillus cisolokensis, LC2-13A.</title>
        <authorList>
            <person name="Uke A."/>
            <person name="Chhe C."/>
            <person name="Baramee S."/>
            <person name="Kosugi A."/>
        </authorList>
    </citation>
    <scope>NUCLEOTIDE SEQUENCE [LARGE SCALE GENOMIC DNA]</scope>
    <source>
        <strain evidence="9 10">LC2-13A</strain>
    </source>
</reference>
<feature type="transmembrane region" description="Helical" evidence="7">
    <location>
        <begin position="104"/>
        <end position="125"/>
    </location>
</feature>
<keyword evidence="10" id="KW-1185">Reference proteome</keyword>
<keyword evidence="6 7" id="KW-0472">Membrane</keyword>
<organism evidence="9 10">
    <name type="scientific">Paenibacillus cisolokensis</name>
    <dbReference type="NCBI Taxonomy" id="1658519"/>
    <lineage>
        <taxon>Bacteria</taxon>
        <taxon>Bacillati</taxon>
        <taxon>Bacillota</taxon>
        <taxon>Bacilli</taxon>
        <taxon>Bacillales</taxon>
        <taxon>Paenibacillaceae</taxon>
        <taxon>Paenibacillus</taxon>
    </lineage>
</organism>
<evidence type="ECO:0000256" key="6">
    <source>
        <dbReference type="ARBA" id="ARBA00023136"/>
    </source>
</evidence>
<evidence type="ECO:0000256" key="1">
    <source>
        <dbReference type="ARBA" id="ARBA00004651"/>
    </source>
</evidence>
<accession>A0ABQ4NDC2</accession>
<dbReference type="PANTHER" id="PTHR43227">
    <property type="entry name" value="BLL4140 PROTEIN"/>
    <property type="match status" value="1"/>
</dbReference>
<feature type="domain" description="ABC transmembrane type-1" evidence="8">
    <location>
        <begin position="100"/>
        <end position="315"/>
    </location>
</feature>
<keyword evidence="3" id="KW-1003">Cell membrane</keyword>
<feature type="transmembrane region" description="Helical" evidence="7">
    <location>
        <begin position="237"/>
        <end position="258"/>
    </location>
</feature>
<feature type="transmembrane region" description="Helical" evidence="7">
    <location>
        <begin position="38"/>
        <end position="57"/>
    </location>
</feature>
<name>A0ABQ4NDC2_9BACL</name>